<dbReference type="Proteomes" id="UP000002646">
    <property type="component" value="Unassembled WGS sequence"/>
</dbReference>
<feature type="compositionally biased region" description="Basic and acidic residues" evidence="6">
    <location>
        <begin position="76"/>
        <end position="89"/>
    </location>
</feature>
<evidence type="ECO:0000256" key="2">
    <source>
        <dbReference type="ARBA" id="ARBA00010265"/>
    </source>
</evidence>
<dbReference type="GO" id="GO:0016020">
    <property type="term" value="C:membrane"/>
    <property type="evidence" value="ECO:0007669"/>
    <property type="project" value="UniProtKB-SubCell"/>
</dbReference>
<dbReference type="Gene3D" id="2.40.128.260">
    <property type="entry name" value="Type IV secretion system, VirB10/TraB/TrbI"/>
    <property type="match status" value="1"/>
</dbReference>
<evidence type="ECO:0000256" key="5">
    <source>
        <dbReference type="ARBA" id="ARBA00023136"/>
    </source>
</evidence>
<dbReference type="InterPro" id="IPR042217">
    <property type="entry name" value="T4SS_VirB10/TrbI"/>
</dbReference>
<reference evidence="7 8" key="1">
    <citation type="submission" date="2012-03" db="EMBL/GenBank/DDBJ databases">
        <title>The Genome Sequence of Bartonella washoensis 085-0475.</title>
        <authorList>
            <consortium name="The Broad Institute Genome Sequencing Platform"/>
            <consortium name="The Broad Institute Genome Sequencing Center for Infectious Disease"/>
            <person name="Feldgarden M."/>
            <person name="Kirby J."/>
            <person name="Kosoy M."/>
            <person name="Birtles R."/>
            <person name="Probert W.S."/>
            <person name="Chiaraviglio L."/>
            <person name="Young S.K."/>
            <person name="Zeng Q."/>
            <person name="Gargeya S."/>
            <person name="Fitzgerald M."/>
            <person name="Haas B."/>
            <person name="Abouelleil A."/>
            <person name="Alvarado L."/>
            <person name="Arachchi H.M."/>
            <person name="Berlin A."/>
            <person name="Chapman S.B."/>
            <person name="Gearin G."/>
            <person name="Goldberg J."/>
            <person name="Griggs A."/>
            <person name="Gujja S."/>
            <person name="Hansen M."/>
            <person name="Heiman D."/>
            <person name="Howarth C."/>
            <person name="Larimer J."/>
            <person name="Lui A."/>
            <person name="MacDonald P.J.P."/>
            <person name="McCowen C."/>
            <person name="Montmayeur A."/>
            <person name="Murphy C."/>
            <person name="Neiman D."/>
            <person name="Pearson M."/>
            <person name="Priest M."/>
            <person name="Roberts A."/>
            <person name="Saif S."/>
            <person name="Shea T."/>
            <person name="Sisk P."/>
            <person name="Stolte C."/>
            <person name="Sykes S."/>
            <person name="Wortman J."/>
            <person name="Nusbaum C."/>
            <person name="Birren B."/>
        </authorList>
    </citation>
    <scope>NUCLEOTIDE SEQUENCE [LARGE SCALE GENOMIC DNA]</scope>
    <source>
        <strain evidence="7 8">085-0475</strain>
    </source>
</reference>
<feature type="region of interest" description="Disordered" evidence="6">
    <location>
        <begin position="68"/>
        <end position="89"/>
    </location>
</feature>
<dbReference type="AlphaFoldDB" id="J0QG80"/>
<organism evidence="7 8">
    <name type="scientific">Cardidatus Bartonella washoeensis 085-0475</name>
    <dbReference type="NCBI Taxonomy" id="1094564"/>
    <lineage>
        <taxon>Bacteria</taxon>
        <taxon>Pseudomonadati</taxon>
        <taxon>Pseudomonadota</taxon>
        <taxon>Alphaproteobacteria</taxon>
        <taxon>Hyphomicrobiales</taxon>
        <taxon>Bartonellaceae</taxon>
        <taxon>Bartonella</taxon>
    </lineage>
</organism>
<sequence>MRAEDLPVKNVYIAWPRITYPDGSSLSLANTPGSDQSGYAKFKDEVKNHSLKVFENALMLSVISGASQMSQKTHKTRSDDSKIAIAKET</sequence>
<dbReference type="RefSeq" id="WP_006926040.1">
    <property type="nucleotide sequence ID" value="NZ_JH725102.1"/>
</dbReference>
<dbReference type="OrthoDB" id="9807354at2"/>
<gene>
    <name evidence="7" type="ORF">MCW_01229</name>
</gene>
<comment type="subcellular location">
    <subcellularLocation>
        <location evidence="1">Membrane</location>
        <topology evidence="1">Single-pass membrane protein</topology>
    </subcellularLocation>
</comment>
<dbReference type="STRING" id="1094564.MCW_01229"/>
<evidence type="ECO:0000313" key="7">
    <source>
        <dbReference type="EMBL" id="EJF84416.1"/>
    </source>
</evidence>
<dbReference type="Pfam" id="PF03743">
    <property type="entry name" value="TrbI"/>
    <property type="match status" value="1"/>
</dbReference>
<evidence type="ECO:0000256" key="4">
    <source>
        <dbReference type="ARBA" id="ARBA00022989"/>
    </source>
</evidence>
<protein>
    <submittedName>
        <fullName evidence="7">Uncharacterized protein</fullName>
    </submittedName>
</protein>
<evidence type="ECO:0000256" key="1">
    <source>
        <dbReference type="ARBA" id="ARBA00004167"/>
    </source>
</evidence>
<dbReference type="HOGENOM" id="CLU_2448646_0_0_5"/>
<keyword evidence="4" id="KW-1133">Transmembrane helix</keyword>
<evidence type="ECO:0000256" key="3">
    <source>
        <dbReference type="ARBA" id="ARBA00022692"/>
    </source>
</evidence>
<evidence type="ECO:0000256" key="6">
    <source>
        <dbReference type="SAM" id="MobiDB-lite"/>
    </source>
</evidence>
<comment type="caution">
    <text evidence="7">The sequence shown here is derived from an EMBL/GenBank/DDBJ whole genome shotgun (WGS) entry which is preliminary data.</text>
</comment>
<dbReference type="PATRIC" id="fig|1094564.3.peg.1399"/>
<accession>J0QG80</accession>
<name>J0QG80_9HYPH</name>
<keyword evidence="3" id="KW-0812">Transmembrane</keyword>
<proteinExistence type="inferred from homology"/>
<dbReference type="EMBL" id="AILX01000017">
    <property type="protein sequence ID" value="EJF84416.1"/>
    <property type="molecule type" value="Genomic_DNA"/>
</dbReference>
<dbReference type="InterPro" id="IPR005498">
    <property type="entry name" value="T4SS_VirB10/TraB/TrbI"/>
</dbReference>
<comment type="similarity">
    <text evidence="2">Belongs to the TrbI/VirB10 family.</text>
</comment>
<keyword evidence="5" id="KW-0472">Membrane</keyword>
<evidence type="ECO:0000313" key="8">
    <source>
        <dbReference type="Proteomes" id="UP000002646"/>
    </source>
</evidence>